<dbReference type="Proteomes" id="UP000734854">
    <property type="component" value="Unassembled WGS sequence"/>
</dbReference>
<gene>
    <name evidence="3" type="ORF">ZIOFF_012003</name>
</gene>
<keyword evidence="4" id="KW-1185">Reference proteome</keyword>
<protein>
    <submittedName>
        <fullName evidence="3">Uncharacterized protein</fullName>
    </submittedName>
</protein>
<keyword evidence="2" id="KW-0812">Transmembrane</keyword>
<sequence length="421" mass="46361">MLVMELPIMMELPIKSCQWDACAIRVVEDMKRKDLVGTMTRWLLTQRLVGWLEGWRVGSAEKTDGLARLSWEDWWIGLAQRGRLVGRFGEARKIGRSVFTGKTGGSAQSDRDGPIDPRDFNPAQHLIDLHCIRDSFSYSESFLIINSFNYREDAGYYGAERGCTCVIDSYREYFDSGAKVVLMLVEAIDVYLVGTVMLVFGMGLYEIFISNLDIAKMSSHGSNLLGLFKLMDNGGGKQINHGISVQSNNGSFVVDICNSMFTCSNSSTKSMKVEGIPVDGNGWLTKSCLVLDLEEESGHKEFQPTPFHPIVEKSLLVKCPMSKFVLLFLCQASAVAKIVIAILLIQACHLAQARTLEAHAPMSTAYSSTILKDPCCMEFLKGSHGRYLLQNPSTSPGHSPGVGHSTPPLVDTDGDKAGSHL</sequence>
<evidence type="ECO:0000313" key="3">
    <source>
        <dbReference type="EMBL" id="KAG6529789.1"/>
    </source>
</evidence>
<comment type="caution">
    <text evidence="3">The sequence shown here is derived from an EMBL/GenBank/DDBJ whole genome shotgun (WGS) entry which is preliminary data.</text>
</comment>
<organism evidence="3 4">
    <name type="scientific">Zingiber officinale</name>
    <name type="common">Ginger</name>
    <name type="synonym">Amomum zingiber</name>
    <dbReference type="NCBI Taxonomy" id="94328"/>
    <lineage>
        <taxon>Eukaryota</taxon>
        <taxon>Viridiplantae</taxon>
        <taxon>Streptophyta</taxon>
        <taxon>Embryophyta</taxon>
        <taxon>Tracheophyta</taxon>
        <taxon>Spermatophyta</taxon>
        <taxon>Magnoliopsida</taxon>
        <taxon>Liliopsida</taxon>
        <taxon>Zingiberales</taxon>
        <taxon>Zingiberaceae</taxon>
        <taxon>Zingiber</taxon>
    </lineage>
</organism>
<evidence type="ECO:0000313" key="4">
    <source>
        <dbReference type="Proteomes" id="UP000734854"/>
    </source>
</evidence>
<dbReference type="AlphaFoldDB" id="A0A8J5M293"/>
<evidence type="ECO:0000256" key="2">
    <source>
        <dbReference type="SAM" id="Phobius"/>
    </source>
</evidence>
<reference evidence="3 4" key="1">
    <citation type="submission" date="2020-08" db="EMBL/GenBank/DDBJ databases">
        <title>Plant Genome Project.</title>
        <authorList>
            <person name="Zhang R.-G."/>
        </authorList>
    </citation>
    <scope>NUCLEOTIDE SEQUENCE [LARGE SCALE GENOMIC DNA]</scope>
    <source>
        <tissue evidence="3">Rhizome</tissue>
    </source>
</reference>
<dbReference type="PANTHER" id="PTHR31721:SF4">
    <property type="entry name" value="OS06G0710300 PROTEIN"/>
    <property type="match status" value="1"/>
</dbReference>
<dbReference type="Pfam" id="PF03350">
    <property type="entry name" value="UPF0114"/>
    <property type="match status" value="1"/>
</dbReference>
<dbReference type="PANTHER" id="PTHR31721">
    <property type="entry name" value="OS06G0710300 PROTEIN"/>
    <property type="match status" value="1"/>
</dbReference>
<proteinExistence type="predicted"/>
<dbReference type="InterPro" id="IPR005134">
    <property type="entry name" value="UPF0114"/>
</dbReference>
<dbReference type="EMBL" id="JACMSC010000003">
    <property type="protein sequence ID" value="KAG6529789.1"/>
    <property type="molecule type" value="Genomic_DNA"/>
</dbReference>
<keyword evidence="2" id="KW-0472">Membrane</keyword>
<name>A0A8J5M293_ZINOF</name>
<feature type="transmembrane region" description="Helical" evidence="2">
    <location>
        <begin position="190"/>
        <end position="209"/>
    </location>
</feature>
<evidence type="ECO:0000256" key="1">
    <source>
        <dbReference type="SAM" id="MobiDB-lite"/>
    </source>
</evidence>
<keyword evidence="2" id="KW-1133">Transmembrane helix</keyword>
<accession>A0A8J5M293</accession>
<feature type="region of interest" description="Disordered" evidence="1">
    <location>
        <begin position="390"/>
        <end position="421"/>
    </location>
</feature>
<feature type="transmembrane region" description="Helical" evidence="2">
    <location>
        <begin position="324"/>
        <end position="345"/>
    </location>
</feature>